<proteinExistence type="inferred from homology"/>
<dbReference type="RefSeq" id="WP_229660071.1">
    <property type="nucleotide sequence ID" value="NZ_BMJI01000027.1"/>
</dbReference>
<dbReference type="InterPro" id="IPR001296">
    <property type="entry name" value="Glyco_trans_1"/>
</dbReference>
<protein>
    <submittedName>
        <fullName evidence="6">Glycosyl transferase</fullName>
    </submittedName>
</protein>
<sequence length="397" mass="42479">MTERPEERRSRPRRVLVVHPSPDLYGSDRMLLESVAAFDAAGWDVDVVLPGDGPLVAELAVYRCRIAWAPMVVLRKAFLRPAGLVRLAVQSARSVLPTLRLIASSDPDLVYVNTLTIPGWLLAGRVAGRRVLAHVHEAESEVPRTVAVGLAAPLLAAHRVVVNSKATGAVLAAAIPALGRRTDLVHNGVAGPEHPAPPRERLDGEVRLVVVGRLSPRKGTDVAVDALARLREQGVPATLTLVGAVFPGYEWFEQQLRDQVHRRGLDAVVTFTGFVPDPSEALAGADIALVPSRVEPFGNTAIEAQLALRPVIVSATQGLVETVDDGRWGSLAAPGDAEDLAARIRELVDAWPAALERARSAREHAVAAFSPRQFRRALLAVADGVAAPPRQGRPSAR</sequence>
<dbReference type="InterPro" id="IPR028098">
    <property type="entry name" value="Glyco_trans_4-like_N"/>
</dbReference>
<evidence type="ECO:0000256" key="3">
    <source>
        <dbReference type="ARBA" id="ARBA00022679"/>
    </source>
</evidence>
<dbReference type="SUPFAM" id="SSF53756">
    <property type="entry name" value="UDP-Glycosyltransferase/glycogen phosphorylase"/>
    <property type="match status" value="1"/>
</dbReference>
<keyword evidence="2" id="KW-0328">Glycosyltransferase</keyword>
<keyword evidence="7" id="KW-1185">Reference proteome</keyword>
<evidence type="ECO:0000313" key="7">
    <source>
        <dbReference type="Proteomes" id="UP000597761"/>
    </source>
</evidence>
<gene>
    <name evidence="6" type="ORF">GCM10011512_28450</name>
</gene>
<dbReference type="GO" id="GO:0016740">
    <property type="term" value="F:transferase activity"/>
    <property type="evidence" value="ECO:0007669"/>
    <property type="project" value="UniProtKB-KW"/>
</dbReference>
<dbReference type="EMBL" id="BMJI01000027">
    <property type="protein sequence ID" value="GGC99875.1"/>
    <property type="molecule type" value="Genomic_DNA"/>
</dbReference>
<feature type="domain" description="Glycosyltransferase subfamily 4-like N-terminal" evidence="5">
    <location>
        <begin position="26"/>
        <end position="189"/>
    </location>
</feature>
<dbReference type="Proteomes" id="UP000597761">
    <property type="component" value="Unassembled WGS sequence"/>
</dbReference>
<feature type="domain" description="Glycosyl transferase family 1" evidence="4">
    <location>
        <begin position="203"/>
        <end position="361"/>
    </location>
</feature>
<evidence type="ECO:0000259" key="4">
    <source>
        <dbReference type="Pfam" id="PF00534"/>
    </source>
</evidence>
<comment type="caution">
    <text evidence="6">The sequence shown here is derived from an EMBL/GenBank/DDBJ whole genome shotgun (WGS) entry which is preliminary data.</text>
</comment>
<dbReference type="Pfam" id="PF00534">
    <property type="entry name" value="Glycos_transf_1"/>
    <property type="match status" value="1"/>
</dbReference>
<dbReference type="CDD" id="cd03801">
    <property type="entry name" value="GT4_PimA-like"/>
    <property type="match status" value="1"/>
</dbReference>
<reference evidence="7" key="1">
    <citation type="journal article" date="2019" name="Int. J. Syst. Evol. Microbiol.">
        <title>The Global Catalogue of Microorganisms (GCM) 10K type strain sequencing project: providing services to taxonomists for standard genome sequencing and annotation.</title>
        <authorList>
            <consortium name="The Broad Institute Genomics Platform"/>
            <consortium name="The Broad Institute Genome Sequencing Center for Infectious Disease"/>
            <person name="Wu L."/>
            <person name="Ma J."/>
        </authorList>
    </citation>
    <scope>NUCLEOTIDE SEQUENCE [LARGE SCALE GENOMIC DNA]</scope>
    <source>
        <strain evidence="7">CGMCC 1.15480</strain>
    </source>
</reference>
<organism evidence="6 7">
    <name type="scientific">Tersicoccus solisilvae</name>
    <dbReference type="NCBI Taxonomy" id="1882339"/>
    <lineage>
        <taxon>Bacteria</taxon>
        <taxon>Bacillati</taxon>
        <taxon>Actinomycetota</taxon>
        <taxon>Actinomycetes</taxon>
        <taxon>Micrococcales</taxon>
        <taxon>Micrococcaceae</taxon>
        <taxon>Tersicoccus</taxon>
    </lineage>
</organism>
<evidence type="ECO:0000256" key="1">
    <source>
        <dbReference type="ARBA" id="ARBA00009481"/>
    </source>
</evidence>
<evidence type="ECO:0000313" key="6">
    <source>
        <dbReference type="EMBL" id="GGC99875.1"/>
    </source>
</evidence>
<name>A0ABQ1PMM7_9MICC</name>
<dbReference type="PANTHER" id="PTHR12526">
    <property type="entry name" value="GLYCOSYLTRANSFERASE"/>
    <property type="match status" value="1"/>
</dbReference>
<accession>A0ABQ1PMM7</accession>
<dbReference type="PANTHER" id="PTHR12526:SF640">
    <property type="entry name" value="COLANIC ACID BIOSYNTHESIS GLYCOSYLTRANSFERASE WCAL-RELATED"/>
    <property type="match status" value="1"/>
</dbReference>
<comment type="similarity">
    <text evidence="1">Belongs to the glycosyltransferase group 1 family. Glycosyltransferase 4 subfamily.</text>
</comment>
<dbReference type="Gene3D" id="3.40.50.2000">
    <property type="entry name" value="Glycogen Phosphorylase B"/>
    <property type="match status" value="2"/>
</dbReference>
<dbReference type="Pfam" id="PF13439">
    <property type="entry name" value="Glyco_transf_4"/>
    <property type="match status" value="1"/>
</dbReference>
<keyword evidence="3 6" id="KW-0808">Transferase</keyword>
<evidence type="ECO:0000256" key="2">
    <source>
        <dbReference type="ARBA" id="ARBA00022676"/>
    </source>
</evidence>
<evidence type="ECO:0000259" key="5">
    <source>
        <dbReference type="Pfam" id="PF13439"/>
    </source>
</evidence>